<protein>
    <submittedName>
        <fullName evidence="3">Putative toxin-antitoxin system antitoxin component, TIGR02293 family</fullName>
    </submittedName>
</protein>
<dbReference type="RefSeq" id="WP_175528878.1">
    <property type="nucleotide sequence ID" value="NZ_FOZL01000001.1"/>
</dbReference>
<dbReference type="STRING" id="474950.SAMN05421771_1078"/>
<dbReference type="Pfam" id="PF20432">
    <property type="entry name" value="Xre-like-HTH"/>
    <property type="match status" value="1"/>
</dbReference>
<sequence>MATHNVLNEYIGGSTSLALAKLVEHGLPTESLALLREKGLTFTEMSAIISPRTLKHRKARGENLSSEETDRAIRVSSIVALAESVFGNPVKAMGWLRYPNTRLEDRTPLSMLHTEAGGRLVEGILYSISEGIYS</sequence>
<organism evidence="3 4">
    <name type="scientific">Granulicella pectinivorans</name>
    <dbReference type="NCBI Taxonomy" id="474950"/>
    <lineage>
        <taxon>Bacteria</taxon>
        <taxon>Pseudomonadati</taxon>
        <taxon>Acidobacteriota</taxon>
        <taxon>Terriglobia</taxon>
        <taxon>Terriglobales</taxon>
        <taxon>Acidobacteriaceae</taxon>
        <taxon>Granulicella</taxon>
    </lineage>
</organism>
<reference evidence="3 4" key="1">
    <citation type="submission" date="2016-10" db="EMBL/GenBank/DDBJ databases">
        <authorList>
            <person name="de Groot N.N."/>
        </authorList>
    </citation>
    <scope>NUCLEOTIDE SEQUENCE [LARGE SCALE GENOMIC DNA]</scope>
    <source>
        <strain evidence="3 4">DSM 21001</strain>
    </source>
</reference>
<feature type="domain" description="Antitoxin Xre-like helix-turn-helix" evidence="2">
    <location>
        <begin position="19"/>
        <end position="75"/>
    </location>
</feature>
<dbReference type="EMBL" id="FOZL01000001">
    <property type="protein sequence ID" value="SFS05404.1"/>
    <property type="molecule type" value="Genomic_DNA"/>
</dbReference>
<evidence type="ECO:0000313" key="4">
    <source>
        <dbReference type="Proteomes" id="UP000199024"/>
    </source>
</evidence>
<dbReference type="Pfam" id="PF09722">
    <property type="entry name" value="Xre_MbcA_ParS_C"/>
    <property type="match status" value="1"/>
</dbReference>
<keyword evidence="4" id="KW-1185">Reference proteome</keyword>
<dbReference type="GO" id="GO:0003677">
    <property type="term" value="F:DNA binding"/>
    <property type="evidence" value="ECO:0007669"/>
    <property type="project" value="InterPro"/>
</dbReference>
<dbReference type="InterPro" id="IPR046847">
    <property type="entry name" value="Xre-like_HTH"/>
</dbReference>
<dbReference type="AlphaFoldDB" id="A0A1I6LPI3"/>
<feature type="domain" description="Antitoxin Xre/MbcA/ParS-like toxin-binding" evidence="1">
    <location>
        <begin position="82"/>
        <end position="131"/>
    </location>
</feature>
<evidence type="ECO:0000259" key="1">
    <source>
        <dbReference type="Pfam" id="PF09722"/>
    </source>
</evidence>
<name>A0A1I6LPI3_9BACT</name>
<dbReference type="Proteomes" id="UP000199024">
    <property type="component" value="Unassembled WGS sequence"/>
</dbReference>
<evidence type="ECO:0000313" key="3">
    <source>
        <dbReference type="EMBL" id="SFS05404.1"/>
    </source>
</evidence>
<accession>A0A1I6LPI3</accession>
<proteinExistence type="predicted"/>
<dbReference type="NCBIfam" id="TIGR02293">
    <property type="entry name" value="TAS_TIGR02293"/>
    <property type="match status" value="1"/>
</dbReference>
<dbReference type="InterPro" id="IPR011979">
    <property type="entry name" value="Antitox_Xre"/>
</dbReference>
<evidence type="ECO:0000259" key="2">
    <source>
        <dbReference type="Pfam" id="PF20432"/>
    </source>
</evidence>
<dbReference type="InterPro" id="IPR024467">
    <property type="entry name" value="Xre/MbcA/ParS-like_toxin-bd"/>
</dbReference>
<gene>
    <name evidence="3" type="ORF">SAMN05421771_1078</name>
</gene>